<dbReference type="Gene3D" id="3.40.190.10">
    <property type="entry name" value="Periplasmic binding protein-like II"/>
    <property type="match status" value="2"/>
</dbReference>
<evidence type="ECO:0000256" key="7">
    <source>
        <dbReference type="SAM" id="MobiDB-lite"/>
    </source>
</evidence>
<evidence type="ECO:0000256" key="1">
    <source>
        <dbReference type="ARBA" id="ARBA00004635"/>
    </source>
</evidence>
<dbReference type="GO" id="GO:0016020">
    <property type="term" value="C:membrane"/>
    <property type="evidence" value="ECO:0007669"/>
    <property type="project" value="UniProtKB-SubCell"/>
</dbReference>
<dbReference type="PANTHER" id="PTHR30429">
    <property type="entry name" value="D-METHIONINE-BINDING LIPOPROTEIN METQ"/>
    <property type="match status" value="1"/>
</dbReference>
<reference evidence="9 10" key="1">
    <citation type="submission" date="2018-11" db="EMBL/GenBank/DDBJ databases">
        <title>Genomes From Bacteria Associated with the Canine Oral Cavity: a Test Case for Automated Genome-Based Taxonomic Assignment.</title>
        <authorList>
            <person name="Coil D.A."/>
            <person name="Jospin G."/>
            <person name="Darling A.E."/>
            <person name="Wallis C."/>
            <person name="Davis I.J."/>
            <person name="Harris S."/>
            <person name="Eisen J.A."/>
            <person name="Holcombe L.J."/>
            <person name="O'Flynn C."/>
        </authorList>
    </citation>
    <scope>NUCLEOTIDE SEQUENCE [LARGE SCALE GENOMIC DNA]</scope>
    <source>
        <strain evidence="9 10">OH2822_COT-296</strain>
    </source>
</reference>
<dbReference type="PROSITE" id="PS51257">
    <property type="entry name" value="PROKAR_LIPOPROTEIN"/>
    <property type="match status" value="1"/>
</dbReference>
<dbReference type="SUPFAM" id="SSF53850">
    <property type="entry name" value="Periplasmic binding protein-like II"/>
    <property type="match status" value="1"/>
</dbReference>
<evidence type="ECO:0000256" key="6">
    <source>
        <dbReference type="ARBA" id="ARBA00023288"/>
    </source>
</evidence>
<protein>
    <submittedName>
        <fullName evidence="9">ABC transporter</fullName>
    </submittedName>
</protein>
<dbReference type="Proteomes" id="UP000280935">
    <property type="component" value="Unassembled WGS sequence"/>
</dbReference>
<feature type="region of interest" description="Disordered" evidence="7">
    <location>
        <begin position="23"/>
        <end position="43"/>
    </location>
</feature>
<dbReference type="InterPro" id="IPR004872">
    <property type="entry name" value="Lipoprotein_NlpA"/>
</dbReference>
<proteinExistence type="inferred from homology"/>
<comment type="subcellular location">
    <subcellularLocation>
        <location evidence="1">Membrane</location>
        <topology evidence="1">Lipid-anchor</topology>
    </subcellularLocation>
</comment>
<comment type="similarity">
    <text evidence="2">Belongs to the NlpA lipoprotein family.</text>
</comment>
<keyword evidence="4" id="KW-0472">Membrane</keyword>
<feature type="chain" id="PRO_5017965034" evidence="8">
    <location>
        <begin position="23"/>
        <end position="279"/>
    </location>
</feature>
<name>A0A3P1WS90_9ACTN</name>
<accession>A0A3P1WS90</accession>
<evidence type="ECO:0000256" key="3">
    <source>
        <dbReference type="ARBA" id="ARBA00022729"/>
    </source>
</evidence>
<evidence type="ECO:0000313" key="10">
    <source>
        <dbReference type="Proteomes" id="UP000280935"/>
    </source>
</evidence>
<keyword evidence="3 8" id="KW-0732">Signal</keyword>
<dbReference type="OrthoDB" id="9812878at2"/>
<keyword evidence="6" id="KW-0449">Lipoprotein</keyword>
<evidence type="ECO:0000256" key="5">
    <source>
        <dbReference type="ARBA" id="ARBA00023139"/>
    </source>
</evidence>
<feature type="signal peptide" evidence="8">
    <location>
        <begin position="1"/>
        <end position="22"/>
    </location>
</feature>
<dbReference type="RefSeq" id="WP_125228256.1">
    <property type="nucleotide sequence ID" value="NZ_RQYT01000022.1"/>
</dbReference>
<evidence type="ECO:0000256" key="4">
    <source>
        <dbReference type="ARBA" id="ARBA00023136"/>
    </source>
</evidence>
<keyword evidence="5" id="KW-0564">Palmitate</keyword>
<evidence type="ECO:0000313" key="9">
    <source>
        <dbReference type="EMBL" id="RRD49131.1"/>
    </source>
</evidence>
<dbReference type="AlphaFoldDB" id="A0A3P1WS90"/>
<dbReference type="Pfam" id="PF03180">
    <property type="entry name" value="Lipoprotein_9"/>
    <property type="match status" value="1"/>
</dbReference>
<sequence>MRKHLSLLAASLAATLALTACGSDPSPTNGGTAESGGGETSTIVVGASPVPHAKILEFVRDNLAADAGLRIEIREFDDYVLPNSSLADGTLDANFFQHLPYLESEEKDKGYDFTHGEGVHIEPYAVFSSKFGSVAEVPDGAKVAITNDVSNQYRALKLLEKGGLLQNITEGTSALSLTAEQNPRGLTFEENQPEIIVQLKDDPAIDLAVINGNFILTAGLTTEGALIVEEVAGNPYANVLVWRTGDAKPGVEKLDELLHSPEVKEYIAKEWPSGDVTPA</sequence>
<comment type="caution">
    <text evidence="9">The sequence shown here is derived from an EMBL/GenBank/DDBJ whole genome shotgun (WGS) entry which is preliminary data.</text>
</comment>
<evidence type="ECO:0000256" key="2">
    <source>
        <dbReference type="ARBA" id="ARBA00008973"/>
    </source>
</evidence>
<dbReference type="EMBL" id="RQYT01000022">
    <property type="protein sequence ID" value="RRD49131.1"/>
    <property type="molecule type" value="Genomic_DNA"/>
</dbReference>
<organism evidence="9 10">
    <name type="scientific">Arachnia propionica</name>
    <dbReference type="NCBI Taxonomy" id="1750"/>
    <lineage>
        <taxon>Bacteria</taxon>
        <taxon>Bacillati</taxon>
        <taxon>Actinomycetota</taxon>
        <taxon>Actinomycetes</taxon>
        <taxon>Propionibacteriales</taxon>
        <taxon>Propionibacteriaceae</taxon>
        <taxon>Arachnia</taxon>
    </lineage>
</organism>
<gene>
    <name evidence="9" type="ORF">EII35_09615</name>
</gene>
<evidence type="ECO:0000256" key="8">
    <source>
        <dbReference type="SAM" id="SignalP"/>
    </source>
</evidence>
<dbReference type="PANTHER" id="PTHR30429:SF0">
    <property type="entry name" value="METHIONINE-BINDING LIPOPROTEIN METQ"/>
    <property type="match status" value="1"/>
</dbReference>